<sequence length="135" mass="14978">MEALYELVVSDTGVRSRVAMSDEKIMENNARIQAATLARATRDLSPSEFEWLLGYTELDDIWDAMIASLKGSTDEADKRTRAALKAHRRKSLFRFATTLQLVSDFRPMAATINPNIDLSDAVIEAAWAKATEVAA</sequence>
<comment type="caution">
    <text evidence="1">The sequence shown here is derived from an EMBL/GenBank/DDBJ whole genome shotgun (WGS) entry which is preliminary data.</text>
</comment>
<protein>
    <submittedName>
        <fullName evidence="1">Uncharacterized protein</fullName>
    </submittedName>
</protein>
<organism evidence="1 2">
    <name type="scientific">Parasedimentitalea denitrificans</name>
    <dbReference type="NCBI Taxonomy" id="2211118"/>
    <lineage>
        <taxon>Bacteria</taxon>
        <taxon>Pseudomonadati</taxon>
        <taxon>Pseudomonadota</taxon>
        <taxon>Alphaproteobacteria</taxon>
        <taxon>Rhodobacterales</taxon>
        <taxon>Paracoccaceae</taxon>
        <taxon>Parasedimentitalea</taxon>
    </lineage>
</organism>
<dbReference type="RefSeq" id="WP_167685871.1">
    <property type="nucleotide sequence ID" value="NZ_QHLQ01000034.1"/>
</dbReference>
<gene>
    <name evidence="1" type="ORF">DL239_20130</name>
</gene>
<accession>A0ABX0WC48</accession>
<evidence type="ECO:0000313" key="2">
    <source>
        <dbReference type="Proteomes" id="UP001429564"/>
    </source>
</evidence>
<evidence type="ECO:0000313" key="1">
    <source>
        <dbReference type="EMBL" id="NIZ63279.1"/>
    </source>
</evidence>
<name>A0ABX0WC48_9RHOB</name>
<proteinExistence type="predicted"/>
<dbReference type="Proteomes" id="UP001429564">
    <property type="component" value="Unassembled WGS sequence"/>
</dbReference>
<keyword evidence="2" id="KW-1185">Reference proteome</keyword>
<dbReference type="EMBL" id="QHLQ01000034">
    <property type="protein sequence ID" value="NIZ63279.1"/>
    <property type="molecule type" value="Genomic_DNA"/>
</dbReference>
<reference evidence="1 2" key="1">
    <citation type="submission" date="2018-05" db="EMBL/GenBank/DDBJ databases">
        <authorList>
            <person name="Zhang Y.-J."/>
        </authorList>
    </citation>
    <scope>NUCLEOTIDE SEQUENCE [LARGE SCALE GENOMIC DNA]</scope>
    <source>
        <strain evidence="1 2">CY04</strain>
    </source>
</reference>